<feature type="region of interest" description="Disordered" evidence="1">
    <location>
        <begin position="78"/>
        <end position="97"/>
    </location>
</feature>
<evidence type="ECO:0000313" key="2">
    <source>
        <dbReference type="EMBL" id="CEM54551.1"/>
    </source>
</evidence>
<dbReference type="AlphaFoldDB" id="A0A0G4IBS3"/>
<gene>
    <name evidence="2" type="ORF">Cvel_12877</name>
</gene>
<sequence>MTPRGQLECPEELRGYVQTFWTDADGDPPLVPGSLGGVLVEHIVGYIVGRVTALVLLRARERSPSLLPPLTARRIAAADSHSLSEKMKREKQERGREKECVIPVRNFVHRKRVPKETSHSGAGDYQILWDGNV</sequence>
<dbReference type="EMBL" id="CDMZ01005797">
    <property type="protein sequence ID" value="CEM54551.1"/>
    <property type="molecule type" value="Genomic_DNA"/>
</dbReference>
<protein>
    <submittedName>
        <fullName evidence="2">Uncharacterized protein</fullName>
    </submittedName>
</protein>
<accession>A0A0G4IBS3</accession>
<dbReference type="VEuPathDB" id="CryptoDB:Cvel_12877"/>
<name>A0A0G4IBS3_9ALVE</name>
<feature type="compositionally biased region" description="Basic and acidic residues" evidence="1">
    <location>
        <begin position="82"/>
        <end position="97"/>
    </location>
</feature>
<evidence type="ECO:0000256" key="1">
    <source>
        <dbReference type="SAM" id="MobiDB-lite"/>
    </source>
</evidence>
<proteinExistence type="predicted"/>
<organism evidence="2">
    <name type="scientific">Chromera velia CCMP2878</name>
    <dbReference type="NCBI Taxonomy" id="1169474"/>
    <lineage>
        <taxon>Eukaryota</taxon>
        <taxon>Sar</taxon>
        <taxon>Alveolata</taxon>
        <taxon>Colpodellida</taxon>
        <taxon>Chromeraceae</taxon>
        <taxon>Chromera</taxon>
    </lineage>
</organism>
<reference evidence="2" key="1">
    <citation type="submission" date="2014-11" db="EMBL/GenBank/DDBJ databases">
        <authorList>
            <person name="Otto D Thomas"/>
            <person name="Naeem Raeece"/>
        </authorList>
    </citation>
    <scope>NUCLEOTIDE SEQUENCE</scope>
</reference>